<comment type="caution">
    <text evidence="1">The sequence shown here is derived from an EMBL/GenBank/DDBJ whole genome shotgun (WGS) entry which is preliminary data.</text>
</comment>
<dbReference type="EMBL" id="BARS01027519">
    <property type="protein sequence ID" value="GAF99665.1"/>
    <property type="molecule type" value="Genomic_DNA"/>
</dbReference>
<dbReference type="AlphaFoldDB" id="X0VGJ7"/>
<sequence length="200" mass="22523">MARDECVGDRYPPGLPGGTLLHERHDREPAELLAVMMDWPEPPEELLIVDARRLYVSVDLRPASGEQLTVDARRLHAVDVELRRLAECSPTVHDARRCELIVESLNVMIDQGLQVCGRARSPRPTNARERLAEGRVPLSSRLPASRSQIRWRLADSHRGSKTHPPWQHVDNVAKSIVIAPGVHRTDVDDAEHGKHRHADE</sequence>
<name>X0VGJ7_9ZZZZ</name>
<gene>
    <name evidence="1" type="ORF">S01H1_43214</name>
</gene>
<reference evidence="1" key="1">
    <citation type="journal article" date="2014" name="Front. Microbiol.">
        <title>High frequency of phylogenetically diverse reductive dehalogenase-homologous genes in deep subseafloor sedimentary metagenomes.</title>
        <authorList>
            <person name="Kawai M."/>
            <person name="Futagami T."/>
            <person name="Toyoda A."/>
            <person name="Takaki Y."/>
            <person name="Nishi S."/>
            <person name="Hori S."/>
            <person name="Arai W."/>
            <person name="Tsubouchi T."/>
            <person name="Morono Y."/>
            <person name="Uchiyama I."/>
            <person name="Ito T."/>
            <person name="Fujiyama A."/>
            <person name="Inagaki F."/>
            <person name="Takami H."/>
        </authorList>
    </citation>
    <scope>NUCLEOTIDE SEQUENCE</scope>
    <source>
        <strain evidence="1">Expedition CK06-06</strain>
    </source>
</reference>
<organism evidence="1">
    <name type="scientific">marine sediment metagenome</name>
    <dbReference type="NCBI Taxonomy" id="412755"/>
    <lineage>
        <taxon>unclassified sequences</taxon>
        <taxon>metagenomes</taxon>
        <taxon>ecological metagenomes</taxon>
    </lineage>
</organism>
<feature type="non-terminal residue" evidence="1">
    <location>
        <position position="200"/>
    </location>
</feature>
<accession>X0VGJ7</accession>
<proteinExistence type="predicted"/>
<evidence type="ECO:0000313" key="1">
    <source>
        <dbReference type="EMBL" id="GAF99665.1"/>
    </source>
</evidence>
<protein>
    <submittedName>
        <fullName evidence="1">Uncharacterized protein</fullName>
    </submittedName>
</protein>